<proteinExistence type="inferred from homology"/>
<evidence type="ECO:0000256" key="2">
    <source>
        <dbReference type="ARBA" id="ARBA00022801"/>
    </source>
</evidence>
<gene>
    <name evidence="6" type="ORF">Mgra_00006903</name>
</gene>
<evidence type="ECO:0000313" key="6">
    <source>
        <dbReference type="EMBL" id="KAF7633724.1"/>
    </source>
</evidence>
<comment type="function">
    <text evidence="4 5">Catalyzes the cleavage of L-kynurenine (L-Kyn) and L-3-hydroxykynurenine (L-3OHKyn) into anthranilic acid (AA) and 3-hydroxyanthranilic acid (3-OHAA), respectively.</text>
</comment>
<comment type="catalytic activity">
    <reaction evidence="4 5">
        <text>L-kynurenine + H2O = anthranilate + L-alanine + H(+)</text>
        <dbReference type="Rhea" id="RHEA:16813"/>
        <dbReference type="ChEBI" id="CHEBI:15377"/>
        <dbReference type="ChEBI" id="CHEBI:15378"/>
        <dbReference type="ChEBI" id="CHEBI:16567"/>
        <dbReference type="ChEBI" id="CHEBI:57959"/>
        <dbReference type="ChEBI" id="CHEBI:57972"/>
        <dbReference type="EC" id="3.7.1.3"/>
    </reaction>
</comment>
<comment type="cofactor">
    <cofactor evidence="4 5">
        <name>pyridoxal 5'-phosphate</name>
        <dbReference type="ChEBI" id="CHEBI:597326"/>
    </cofactor>
</comment>
<keyword evidence="3 4" id="KW-0663">Pyridoxal phosphate</keyword>
<feature type="binding site" evidence="4">
    <location>
        <position position="268"/>
    </location>
    <ligand>
        <name>pyridoxal 5'-phosphate</name>
        <dbReference type="ChEBI" id="CHEBI:597326"/>
    </ligand>
</feature>
<dbReference type="Pfam" id="PF22580">
    <property type="entry name" value="KYNU_C"/>
    <property type="match status" value="1"/>
</dbReference>
<dbReference type="GO" id="GO:0034354">
    <property type="term" value="P:'de novo' NAD+ biosynthetic process from L-tryptophan"/>
    <property type="evidence" value="ECO:0007669"/>
    <property type="project" value="UniProtKB-UniRule"/>
</dbReference>
<dbReference type="GO" id="GO:0030170">
    <property type="term" value="F:pyridoxal phosphate binding"/>
    <property type="evidence" value="ECO:0007669"/>
    <property type="project" value="UniProtKB-UniRule"/>
</dbReference>
<comment type="subunit">
    <text evidence="4 5">Homodimer.</text>
</comment>
<keyword evidence="2 4" id="KW-0378">Hydrolase</keyword>
<comment type="pathway">
    <text evidence="4 5">Amino-acid degradation; L-kynurenine degradation; L-alanine and anthranilate from L-kynurenine: step 1/1.</text>
</comment>
<dbReference type="GO" id="GO:0005737">
    <property type="term" value="C:cytoplasm"/>
    <property type="evidence" value="ECO:0007669"/>
    <property type="project" value="UniProtKB-SubCell"/>
</dbReference>
<dbReference type="EMBL" id="JABEBT010000071">
    <property type="protein sequence ID" value="KAF7633724.1"/>
    <property type="molecule type" value="Genomic_DNA"/>
</dbReference>
<dbReference type="InterPro" id="IPR015421">
    <property type="entry name" value="PyrdxlP-dep_Trfase_major"/>
</dbReference>
<dbReference type="GO" id="GO:0030429">
    <property type="term" value="F:kynureninase activity"/>
    <property type="evidence" value="ECO:0007669"/>
    <property type="project" value="UniProtKB-UniRule"/>
</dbReference>
<organism evidence="6 7">
    <name type="scientific">Meloidogyne graminicola</name>
    <dbReference type="NCBI Taxonomy" id="189291"/>
    <lineage>
        <taxon>Eukaryota</taxon>
        <taxon>Metazoa</taxon>
        <taxon>Ecdysozoa</taxon>
        <taxon>Nematoda</taxon>
        <taxon>Chromadorea</taxon>
        <taxon>Rhabditida</taxon>
        <taxon>Tylenchina</taxon>
        <taxon>Tylenchomorpha</taxon>
        <taxon>Tylenchoidea</taxon>
        <taxon>Meloidogynidae</taxon>
        <taxon>Meloidogyninae</taxon>
        <taxon>Meloidogyne</taxon>
    </lineage>
</organism>
<dbReference type="AlphaFoldDB" id="A0A8S9ZKQ8"/>
<evidence type="ECO:0000256" key="4">
    <source>
        <dbReference type="HAMAP-Rule" id="MF_03017"/>
    </source>
</evidence>
<dbReference type="GO" id="GO:0019441">
    <property type="term" value="P:L-tryptophan catabolic process to kynurenine"/>
    <property type="evidence" value="ECO:0007669"/>
    <property type="project" value="TreeGrafter"/>
</dbReference>
<feature type="binding site" evidence="4">
    <location>
        <position position="153"/>
    </location>
    <ligand>
        <name>pyridoxal 5'-phosphate</name>
        <dbReference type="ChEBI" id="CHEBI:597326"/>
    </ligand>
</feature>
<dbReference type="SUPFAM" id="SSF53383">
    <property type="entry name" value="PLP-dependent transferases"/>
    <property type="match status" value="1"/>
</dbReference>
<feature type="binding site" evidence="4">
    <location>
        <position position="350"/>
    </location>
    <ligand>
        <name>pyridoxal 5'-phosphate</name>
        <dbReference type="ChEBI" id="CHEBI:597326"/>
    </ligand>
</feature>
<dbReference type="PANTHER" id="PTHR14084">
    <property type="entry name" value="KYNURENINASE"/>
    <property type="match status" value="1"/>
</dbReference>
<accession>A0A8S9ZKQ8</accession>
<dbReference type="PIRSF" id="PIRSF038800">
    <property type="entry name" value="KYNU"/>
    <property type="match status" value="1"/>
</dbReference>
<dbReference type="Proteomes" id="UP000605970">
    <property type="component" value="Unassembled WGS sequence"/>
</dbReference>
<keyword evidence="7" id="KW-1185">Reference proteome</keyword>
<comment type="caution">
    <text evidence="6">The sequence shown here is derived from an EMBL/GenBank/DDBJ whole genome shotgun (WGS) entry which is preliminary data.</text>
</comment>
<dbReference type="HAMAP" id="MF_01970">
    <property type="entry name" value="Kynureninase"/>
    <property type="match status" value="1"/>
</dbReference>
<dbReference type="Gene3D" id="3.40.640.10">
    <property type="entry name" value="Type I PLP-dependent aspartate aminotransferase-like (Major domain)"/>
    <property type="match status" value="1"/>
</dbReference>
<evidence type="ECO:0000256" key="1">
    <source>
        <dbReference type="ARBA" id="ARBA00022642"/>
    </source>
</evidence>
<comment type="caution">
    <text evidence="4">Lacks conserved residue(s) required for the propagation of feature annotation.</text>
</comment>
<evidence type="ECO:0000256" key="5">
    <source>
        <dbReference type="PIRNR" id="PIRNR038800"/>
    </source>
</evidence>
<comment type="catalytic activity">
    <reaction evidence="5">
        <text>3-hydroxy-L-kynurenine + H2O = 3-hydroxyanthranilate + L-alanine + H(+)</text>
        <dbReference type="Rhea" id="RHEA:25143"/>
        <dbReference type="ChEBI" id="CHEBI:15377"/>
        <dbReference type="ChEBI" id="CHEBI:15378"/>
        <dbReference type="ChEBI" id="CHEBI:36559"/>
        <dbReference type="ChEBI" id="CHEBI:57972"/>
        <dbReference type="ChEBI" id="CHEBI:58125"/>
        <dbReference type="EC" id="3.7.1.3"/>
    </reaction>
</comment>
<comment type="similarity">
    <text evidence="4 5">Belongs to the kynureninase family.</text>
</comment>
<comment type="pathway">
    <text evidence="4 5">Cofactor biosynthesis; NAD(+) biosynthesis; quinolinate from L-kynurenine: step 2/3.</text>
</comment>
<name>A0A8S9ZKQ8_9BILA</name>
<dbReference type="GO" id="GO:0019805">
    <property type="term" value="P:quinolinate biosynthetic process"/>
    <property type="evidence" value="ECO:0007669"/>
    <property type="project" value="UniProtKB-UniRule"/>
</dbReference>
<feature type="modified residue" description="N6-(pyridoxal phosphate)lysine" evidence="4">
    <location>
        <position position="291"/>
    </location>
</feature>
<dbReference type="FunFam" id="3.40.640.10:FF:000031">
    <property type="entry name" value="Kynureninase"/>
    <property type="match status" value="1"/>
</dbReference>
<dbReference type="InterPro" id="IPR015422">
    <property type="entry name" value="PyrdxlP-dep_Trfase_small"/>
</dbReference>
<reference evidence="6" key="1">
    <citation type="journal article" date="2020" name="Ecol. Evol.">
        <title>Genome structure and content of the rice root-knot nematode (Meloidogyne graminicola).</title>
        <authorList>
            <person name="Phan N.T."/>
            <person name="Danchin E.G.J."/>
            <person name="Klopp C."/>
            <person name="Perfus-Barbeoch L."/>
            <person name="Kozlowski D.K."/>
            <person name="Koutsovoulos G.D."/>
            <person name="Lopez-Roques C."/>
            <person name="Bouchez O."/>
            <person name="Zahm M."/>
            <person name="Besnard G."/>
            <person name="Bellafiore S."/>
        </authorList>
    </citation>
    <scope>NUCLEOTIDE SEQUENCE</scope>
    <source>
        <strain evidence="6">VN-18</strain>
    </source>
</reference>
<dbReference type="NCBIfam" id="TIGR01814">
    <property type="entry name" value="kynureninase"/>
    <property type="match status" value="1"/>
</dbReference>
<feature type="binding site" evidence="4">
    <location>
        <position position="265"/>
    </location>
    <ligand>
        <name>pyridoxal 5'-phosphate</name>
        <dbReference type="ChEBI" id="CHEBI:597326"/>
    </ligand>
</feature>
<dbReference type="GO" id="GO:0097053">
    <property type="term" value="P:L-kynurenine catabolic process"/>
    <property type="evidence" value="ECO:0007669"/>
    <property type="project" value="UniProtKB-UniRule"/>
</dbReference>
<feature type="binding site" evidence="4">
    <location>
        <position position="322"/>
    </location>
    <ligand>
        <name>pyridoxal 5'-phosphate</name>
        <dbReference type="ChEBI" id="CHEBI:597326"/>
    </ligand>
</feature>
<sequence length="482" mass="55686">MSITNSLLDSHIFLSFLRLKFGHNELPEGAAEKWALSERLAKWLDYKDNLKDFKEEFYIPKLDKLPNVNPSFIEINGKESNCIYLCSNSVGLQPKCTKKYINKELKQWEEMGVNGHFYGEEPWIYCDERLLKGIANLVGAKLIEEVGLMNSTTINIHLLFSAFYCPSSIKYKILLESPVFPSDYYAIESQLKLKGINPLEAIICLKPRKGKEYILIEDIIKIIEEEGNSIALIFFNGINYYTGQLFNIQLITEKAQQKKCLVGWDLSHAVANVPLYLNKWNVDFACWCNYKYACSGPGGVAGMFIHERYKNEGISRQRLSGWWGHKLTSRFNMDNKMEPEEGVSGYRLSTPSAILMAGVRGFLDIFSKTSMTELRQKSLLLTSYLEFLLENNQLFKQNNYFTQITPTDQNQRGCQLSLKFNCQIDKIYKMLSERGIVVDKRNPNVIRISPVPLYNTFMDIWLFVQIFEEIINLIKNELILDK</sequence>
<keyword evidence="4 5" id="KW-0963">Cytoplasm</keyword>
<dbReference type="InterPro" id="IPR015424">
    <property type="entry name" value="PyrdxlP-dep_Trfase"/>
</dbReference>
<dbReference type="GO" id="GO:0043420">
    <property type="term" value="P:anthranilate metabolic process"/>
    <property type="evidence" value="ECO:0007669"/>
    <property type="project" value="UniProtKB-UniRule"/>
</dbReference>
<dbReference type="OrthoDB" id="5978656at2759"/>
<dbReference type="PANTHER" id="PTHR14084:SF0">
    <property type="entry name" value="KYNURENINASE"/>
    <property type="match status" value="1"/>
</dbReference>
<comment type="subcellular location">
    <subcellularLocation>
        <location evidence="4 5">Cytoplasm</location>
    </subcellularLocation>
</comment>
<protein>
    <recommendedName>
        <fullName evidence="4 5">Kynureninase</fullName>
        <ecNumber evidence="4 5">3.7.1.3</ecNumber>
    </recommendedName>
    <alternativeName>
        <fullName evidence="4">L-kynurenine hydrolase</fullName>
    </alternativeName>
</protein>
<evidence type="ECO:0000313" key="7">
    <source>
        <dbReference type="Proteomes" id="UP000605970"/>
    </source>
</evidence>
<feature type="binding site" evidence="4">
    <location>
        <position position="290"/>
    </location>
    <ligand>
        <name>pyridoxal 5'-phosphate</name>
        <dbReference type="ChEBI" id="CHEBI:597326"/>
    </ligand>
</feature>
<evidence type="ECO:0000256" key="3">
    <source>
        <dbReference type="ARBA" id="ARBA00022898"/>
    </source>
</evidence>
<keyword evidence="1 4" id="KW-0662">Pyridine nucleotide biosynthesis</keyword>
<feature type="binding site" evidence="4">
    <location>
        <begin position="180"/>
        <end position="183"/>
    </location>
    <ligand>
        <name>pyridoxal 5'-phosphate</name>
        <dbReference type="ChEBI" id="CHEBI:597326"/>
    </ligand>
</feature>
<dbReference type="Gene3D" id="3.90.1150.10">
    <property type="entry name" value="Aspartate Aminotransferase, domain 1"/>
    <property type="match status" value="1"/>
</dbReference>
<dbReference type="EC" id="3.7.1.3" evidence="4 5"/>
<dbReference type="InterPro" id="IPR010111">
    <property type="entry name" value="Kynureninase"/>
</dbReference>